<dbReference type="Gene3D" id="2.60.120.260">
    <property type="entry name" value="Galactose-binding domain-like"/>
    <property type="match status" value="1"/>
</dbReference>
<proteinExistence type="inferred from homology"/>
<evidence type="ECO:0000256" key="3">
    <source>
        <dbReference type="ARBA" id="ARBA00023295"/>
    </source>
</evidence>
<dbReference type="SUPFAM" id="SSF51445">
    <property type="entry name" value="(Trans)glycosidases"/>
    <property type="match status" value="2"/>
</dbReference>
<gene>
    <name evidence="9" type="ORF">LAZ67_1004253</name>
</gene>
<keyword evidence="5" id="KW-0472">Membrane</keyword>
<dbReference type="Pfam" id="PF02836">
    <property type="entry name" value="Glyco_hydro_2_C"/>
    <property type="match status" value="2"/>
</dbReference>
<feature type="domain" description="Glycosyl hydrolases family 2 sugar binding" evidence="8">
    <location>
        <begin position="58"/>
        <end position="255"/>
    </location>
</feature>
<keyword evidence="5" id="KW-0812">Transmembrane</keyword>
<evidence type="ECO:0000259" key="7">
    <source>
        <dbReference type="Pfam" id="PF02836"/>
    </source>
</evidence>
<reference evidence="9 10" key="1">
    <citation type="submission" date="2022-01" db="EMBL/GenBank/DDBJ databases">
        <title>A chromosomal length assembly of Cordylochernes scorpioides.</title>
        <authorList>
            <person name="Zeh D."/>
            <person name="Zeh J."/>
        </authorList>
    </citation>
    <scope>NUCLEOTIDE SEQUENCE [LARGE SCALE GENOMIC DNA]</scope>
    <source>
        <strain evidence="9">IN4F17</strain>
        <tissue evidence="9">Whole Body</tissue>
    </source>
</reference>
<feature type="domain" description="Glycoside hydrolase family 2 catalytic" evidence="7">
    <location>
        <begin position="670"/>
        <end position="729"/>
    </location>
</feature>
<dbReference type="InterPro" id="IPR017853">
    <property type="entry name" value="GH"/>
</dbReference>
<dbReference type="SUPFAM" id="SSF49785">
    <property type="entry name" value="Galactose-binding domain-like"/>
    <property type="match status" value="1"/>
</dbReference>
<organism evidence="9 10">
    <name type="scientific">Cordylochernes scorpioides</name>
    <dbReference type="NCBI Taxonomy" id="51811"/>
    <lineage>
        <taxon>Eukaryota</taxon>
        <taxon>Metazoa</taxon>
        <taxon>Ecdysozoa</taxon>
        <taxon>Arthropoda</taxon>
        <taxon>Chelicerata</taxon>
        <taxon>Arachnida</taxon>
        <taxon>Pseudoscorpiones</taxon>
        <taxon>Cheliferoidea</taxon>
        <taxon>Chernetidae</taxon>
        <taxon>Cordylochernes</taxon>
    </lineage>
</organism>
<dbReference type="EMBL" id="CP092863">
    <property type="protein sequence ID" value="UYV61296.1"/>
    <property type="molecule type" value="Genomic_DNA"/>
</dbReference>
<keyword evidence="3 4" id="KW-0326">Glycosidase</keyword>
<dbReference type="SUPFAM" id="SSF49303">
    <property type="entry name" value="beta-Galactosidase/glucuronidase domain"/>
    <property type="match status" value="2"/>
</dbReference>
<dbReference type="Gene3D" id="2.60.40.10">
    <property type="entry name" value="Immunoglobulins"/>
    <property type="match status" value="2"/>
</dbReference>
<dbReference type="Proteomes" id="UP001235939">
    <property type="component" value="Chromosome 01"/>
</dbReference>
<evidence type="ECO:0000259" key="8">
    <source>
        <dbReference type="Pfam" id="PF02837"/>
    </source>
</evidence>
<evidence type="ECO:0000259" key="6">
    <source>
        <dbReference type="Pfam" id="PF00703"/>
    </source>
</evidence>
<sequence length="756" mass="86394">MAFSFDVLYSSPADPIKREVHVVQAMIIMVHILLLTILVQGCFCITLYPRDSLMRETRSLDGIWNFRISPWWDMDLGFKENWYNHSLTKSGKNEVIPMAVPSSFNDITQNKTIRDFIGWVWYDREFYIPSNWLSSDRSLILRFGSAHYYTQVYVNGVLVVKHEGGHLPFATDISTVVSANKPNRITVAINNTLTPCTVPQGHVVHPSDSMSPMIIMPLQDMRICGYPPGYVVQDVNFDFYNYAGIHRSVVLYSIPKLHIEDIIINTDVVSTTGIVSYQIIPVKPKFNCKVVLRDKAGLIAAEGDSCNSQLLIPSAHLWWPWTMNSDPGYLYTLEVQLVHRDESTILDEYHQPVGIRSIQLTNTSFLINNQPFYFTGFGMHEDMNSIFCKAAAIAGHENIGYTRFSLTVVQIKGKGLDLAMILKDYNLLKWIGANSFRTSHYPYSEELMDLADELGFVVIDECPAVALHSFEDNLLELHKNMITEMVSRDKNRPSVVMWSVANEPYSTLPESEEYFRQVISHTRELDGYRPITAALSMTCSEDHVIIPVKPKFNCKVVLRDKAGLIAAEGDSCNSQLLIPSAHLWWPWTMNSDPGYLYTLEVQLVHRDESTILDEYHQPVGIRSIQLTNTSFLINNQPFYFTGFGMHEDMNIYQRIELKRLHQVLTPAVVQIKGKGLDLAMILKDYNLLKWIGANSFRTSHYPYSEELMDLADELGFVVIDECPAVALQAGLSEKNKEKAFEIWTWRKLLRVPWIDK</sequence>
<dbReference type="PROSITE" id="PS00719">
    <property type="entry name" value="GLYCOSYL_HYDROL_F2_1"/>
    <property type="match status" value="2"/>
</dbReference>
<keyword evidence="2 4" id="KW-0378">Hydrolase</keyword>
<feature type="domain" description="Glycoside hydrolase family 2 immunoglobulin-like beta-sandwich" evidence="6">
    <location>
        <begin position="564"/>
        <end position="622"/>
    </location>
</feature>
<dbReference type="InterPro" id="IPR008979">
    <property type="entry name" value="Galactose-bd-like_sf"/>
</dbReference>
<protein>
    <submittedName>
        <fullName evidence="9">GUSB</fullName>
    </submittedName>
</protein>
<dbReference type="Pfam" id="PF02837">
    <property type="entry name" value="Glyco_hydro_2_N"/>
    <property type="match status" value="1"/>
</dbReference>
<feature type="transmembrane region" description="Helical" evidence="5">
    <location>
        <begin position="20"/>
        <end position="48"/>
    </location>
</feature>
<evidence type="ECO:0000256" key="1">
    <source>
        <dbReference type="ARBA" id="ARBA00007401"/>
    </source>
</evidence>
<accession>A0ABY6JXJ0</accession>
<dbReference type="PROSITE" id="PS00608">
    <property type="entry name" value="GLYCOSYL_HYDROL_F2_2"/>
    <property type="match status" value="1"/>
</dbReference>
<dbReference type="InterPro" id="IPR023230">
    <property type="entry name" value="Glyco_hydro_2_CS"/>
</dbReference>
<dbReference type="InterPro" id="IPR006104">
    <property type="entry name" value="Glyco_hydro_2_N"/>
</dbReference>
<evidence type="ECO:0000313" key="9">
    <source>
        <dbReference type="EMBL" id="UYV61296.1"/>
    </source>
</evidence>
<keyword evidence="5" id="KW-1133">Transmembrane helix</keyword>
<evidence type="ECO:0000256" key="4">
    <source>
        <dbReference type="RuleBase" id="RU361154"/>
    </source>
</evidence>
<feature type="domain" description="Glycoside hydrolase family 2 catalytic" evidence="7">
    <location>
        <begin position="410"/>
        <end position="545"/>
    </location>
</feature>
<dbReference type="InterPro" id="IPR013783">
    <property type="entry name" value="Ig-like_fold"/>
</dbReference>
<dbReference type="PANTHER" id="PTHR10066:SF67">
    <property type="entry name" value="BETA-GLUCURONIDASE"/>
    <property type="match status" value="1"/>
</dbReference>
<feature type="domain" description="Glycoside hydrolase family 2 immunoglobulin-like beta-sandwich" evidence="6">
    <location>
        <begin position="258"/>
        <end position="356"/>
    </location>
</feature>
<evidence type="ECO:0000256" key="2">
    <source>
        <dbReference type="ARBA" id="ARBA00022801"/>
    </source>
</evidence>
<evidence type="ECO:0000256" key="5">
    <source>
        <dbReference type="SAM" id="Phobius"/>
    </source>
</evidence>
<dbReference type="InterPro" id="IPR006103">
    <property type="entry name" value="Glyco_hydro_2_cat"/>
</dbReference>
<dbReference type="InterPro" id="IPR036156">
    <property type="entry name" value="Beta-gal/glucu_dom_sf"/>
</dbReference>
<name>A0ABY6JXJ0_9ARAC</name>
<dbReference type="Pfam" id="PF00703">
    <property type="entry name" value="Glyco_hydro_2"/>
    <property type="match status" value="2"/>
</dbReference>
<evidence type="ECO:0000313" key="10">
    <source>
        <dbReference type="Proteomes" id="UP001235939"/>
    </source>
</evidence>
<comment type="similarity">
    <text evidence="1 4">Belongs to the glycosyl hydrolase 2 family.</text>
</comment>
<dbReference type="PANTHER" id="PTHR10066">
    <property type="entry name" value="BETA-GLUCURONIDASE"/>
    <property type="match status" value="1"/>
</dbReference>
<dbReference type="Gene3D" id="3.20.20.80">
    <property type="entry name" value="Glycosidases"/>
    <property type="match status" value="2"/>
</dbReference>
<dbReference type="InterPro" id="IPR006102">
    <property type="entry name" value="Ig-like_GH2"/>
</dbReference>
<keyword evidence="10" id="KW-1185">Reference proteome</keyword>
<dbReference type="InterPro" id="IPR023232">
    <property type="entry name" value="Glyco_hydro_2_AS"/>
</dbReference>